<proteinExistence type="predicted"/>
<dbReference type="EMBL" id="JANVFO010000113">
    <property type="protein sequence ID" value="KAJ3711865.1"/>
    <property type="molecule type" value="Genomic_DNA"/>
</dbReference>
<comment type="caution">
    <text evidence="1">The sequence shown here is derived from an EMBL/GenBank/DDBJ whole genome shotgun (WGS) entry which is preliminary data.</text>
</comment>
<sequence>MHFLVPHVCTQSLFLRLLIVFSNSRCLTRRSKRTRYCVRYIYKEEPPTNVEKHALEDTRPRTPIVRRASSRWLEYGLRCSRWSKYDDQACELRTDHPKDTACKVNGSDGYRK</sequence>
<organism evidence="1 2">
    <name type="scientific">Lentinula guzmanii</name>
    <dbReference type="NCBI Taxonomy" id="2804957"/>
    <lineage>
        <taxon>Eukaryota</taxon>
        <taxon>Fungi</taxon>
        <taxon>Dikarya</taxon>
        <taxon>Basidiomycota</taxon>
        <taxon>Agaricomycotina</taxon>
        <taxon>Agaricomycetes</taxon>
        <taxon>Agaricomycetidae</taxon>
        <taxon>Agaricales</taxon>
        <taxon>Marasmiineae</taxon>
        <taxon>Omphalotaceae</taxon>
        <taxon>Lentinula</taxon>
    </lineage>
</organism>
<name>A0AA38MU18_9AGAR</name>
<reference evidence="1" key="2">
    <citation type="journal article" date="2023" name="Proc. Natl. Acad. Sci. U.S.A.">
        <title>A global phylogenomic analysis of the shiitake genus Lentinula.</title>
        <authorList>
            <person name="Sierra-Patev S."/>
            <person name="Min B."/>
            <person name="Naranjo-Ortiz M."/>
            <person name="Looney B."/>
            <person name="Konkel Z."/>
            <person name="Slot J.C."/>
            <person name="Sakamoto Y."/>
            <person name="Steenwyk J.L."/>
            <person name="Rokas A."/>
            <person name="Carro J."/>
            <person name="Camarero S."/>
            <person name="Ferreira P."/>
            <person name="Molpeceres G."/>
            <person name="Ruiz-Duenas F.J."/>
            <person name="Serrano A."/>
            <person name="Henrissat B."/>
            <person name="Drula E."/>
            <person name="Hughes K.W."/>
            <person name="Mata J.L."/>
            <person name="Ishikawa N.K."/>
            <person name="Vargas-Isla R."/>
            <person name="Ushijima S."/>
            <person name="Smith C.A."/>
            <person name="Donoghue J."/>
            <person name="Ahrendt S."/>
            <person name="Andreopoulos W."/>
            <person name="He G."/>
            <person name="LaButti K."/>
            <person name="Lipzen A."/>
            <person name="Ng V."/>
            <person name="Riley R."/>
            <person name="Sandor L."/>
            <person name="Barry K."/>
            <person name="Martinez A.T."/>
            <person name="Xiao Y."/>
            <person name="Gibbons J.G."/>
            <person name="Terashima K."/>
            <person name="Grigoriev I.V."/>
            <person name="Hibbett D."/>
        </authorList>
    </citation>
    <scope>NUCLEOTIDE SEQUENCE</scope>
    <source>
        <strain evidence="1">ET3784</strain>
    </source>
</reference>
<accession>A0AA38MU18</accession>
<keyword evidence="2" id="KW-1185">Reference proteome</keyword>
<protein>
    <submittedName>
        <fullName evidence="1">Uncharacterized protein</fullName>
    </submittedName>
</protein>
<evidence type="ECO:0000313" key="1">
    <source>
        <dbReference type="EMBL" id="KAJ3711865.1"/>
    </source>
</evidence>
<evidence type="ECO:0000313" key="2">
    <source>
        <dbReference type="Proteomes" id="UP001176059"/>
    </source>
</evidence>
<dbReference type="AlphaFoldDB" id="A0AA38MU18"/>
<gene>
    <name evidence="1" type="ORF">DFJ43DRAFT_82206</name>
</gene>
<dbReference type="Proteomes" id="UP001176059">
    <property type="component" value="Unassembled WGS sequence"/>
</dbReference>
<reference evidence="1" key="1">
    <citation type="submission" date="2022-08" db="EMBL/GenBank/DDBJ databases">
        <authorList>
            <consortium name="DOE Joint Genome Institute"/>
            <person name="Min B."/>
            <person name="Sierra-Patev S."/>
            <person name="Naranjo-Ortiz M."/>
            <person name="Looney B."/>
            <person name="Konkel Z."/>
            <person name="Slot J.C."/>
            <person name="Sakamoto Y."/>
            <person name="Steenwyk J.L."/>
            <person name="Rokas A."/>
            <person name="Carro J."/>
            <person name="Camarero S."/>
            <person name="Ferreira P."/>
            <person name="Molpeceres G."/>
            <person name="Ruiz-duenas F.J."/>
            <person name="Serrano A."/>
            <person name="Henrissat B."/>
            <person name="Drula E."/>
            <person name="Hughes K.W."/>
            <person name="Mata J.L."/>
            <person name="Ishikawa N.K."/>
            <person name="Vargas-Isla R."/>
            <person name="Ushijima S."/>
            <person name="Smith C.A."/>
            <person name="Ahrendt S."/>
            <person name="Andreopoulos W."/>
            <person name="He G."/>
            <person name="LaButti K."/>
            <person name="Lipzen A."/>
            <person name="Ng V."/>
            <person name="Riley R."/>
            <person name="Sandor L."/>
            <person name="Barry K."/>
            <person name="Martinez A.T."/>
            <person name="Xiao Y."/>
            <person name="Gibbons J.G."/>
            <person name="Terashima K."/>
            <person name="Hibbett D.S."/>
            <person name="Grigoriev I.V."/>
        </authorList>
    </citation>
    <scope>NUCLEOTIDE SEQUENCE</scope>
    <source>
        <strain evidence="1">ET3784</strain>
    </source>
</reference>